<dbReference type="EMBL" id="JABFTP020000164">
    <property type="protein sequence ID" value="KAL3283745.1"/>
    <property type="molecule type" value="Genomic_DNA"/>
</dbReference>
<name>A0ABD2NZQ0_9CUCU</name>
<protein>
    <submittedName>
        <fullName evidence="2">Uncharacterized protein</fullName>
    </submittedName>
</protein>
<organism evidence="2 3">
    <name type="scientific">Cryptolaemus montrouzieri</name>
    <dbReference type="NCBI Taxonomy" id="559131"/>
    <lineage>
        <taxon>Eukaryota</taxon>
        <taxon>Metazoa</taxon>
        <taxon>Ecdysozoa</taxon>
        <taxon>Arthropoda</taxon>
        <taxon>Hexapoda</taxon>
        <taxon>Insecta</taxon>
        <taxon>Pterygota</taxon>
        <taxon>Neoptera</taxon>
        <taxon>Endopterygota</taxon>
        <taxon>Coleoptera</taxon>
        <taxon>Polyphaga</taxon>
        <taxon>Cucujiformia</taxon>
        <taxon>Coccinelloidea</taxon>
        <taxon>Coccinellidae</taxon>
        <taxon>Scymninae</taxon>
        <taxon>Scymnini</taxon>
        <taxon>Cryptolaemus</taxon>
    </lineage>
</organism>
<comment type="caution">
    <text evidence="2">The sequence shown here is derived from an EMBL/GenBank/DDBJ whole genome shotgun (WGS) entry which is preliminary data.</text>
</comment>
<dbReference type="InterPro" id="IPR036691">
    <property type="entry name" value="Endo/exonu/phosph_ase_sf"/>
</dbReference>
<dbReference type="SUPFAM" id="SSF56219">
    <property type="entry name" value="DNase I-like"/>
    <property type="match status" value="1"/>
</dbReference>
<dbReference type="Proteomes" id="UP001516400">
    <property type="component" value="Unassembled WGS sequence"/>
</dbReference>
<dbReference type="Gene3D" id="3.60.10.10">
    <property type="entry name" value="Endonuclease/exonuclease/phosphatase"/>
    <property type="match status" value="1"/>
</dbReference>
<evidence type="ECO:0000313" key="2">
    <source>
        <dbReference type="EMBL" id="KAL3283745.1"/>
    </source>
</evidence>
<dbReference type="AlphaFoldDB" id="A0ABD2NZQ0"/>
<proteinExistence type="predicted"/>
<feature type="region of interest" description="Disordered" evidence="1">
    <location>
        <begin position="38"/>
        <end position="57"/>
    </location>
</feature>
<keyword evidence="3" id="KW-1185">Reference proteome</keyword>
<reference evidence="2 3" key="1">
    <citation type="journal article" date="2021" name="BMC Biol.">
        <title>Horizontally acquired antibacterial genes associated with adaptive radiation of ladybird beetles.</title>
        <authorList>
            <person name="Li H.S."/>
            <person name="Tang X.F."/>
            <person name="Huang Y.H."/>
            <person name="Xu Z.Y."/>
            <person name="Chen M.L."/>
            <person name="Du X.Y."/>
            <person name="Qiu B.Y."/>
            <person name="Chen P.T."/>
            <person name="Zhang W."/>
            <person name="Slipinski A."/>
            <person name="Escalona H.E."/>
            <person name="Waterhouse R.M."/>
            <person name="Zwick A."/>
            <person name="Pang H."/>
        </authorList>
    </citation>
    <scope>NUCLEOTIDE SEQUENCE [LARGE SCALE GENOMIC DNA]</scope>
    <source>
        <strain evidence="2">SYSU2018</strain>
    </source>
</reference>
<evidence type="ECO:0000313" key="3">
    <source>
        <dbReference type="Proteomes" id="UP001516400"/>
    </source>
</evidence>
<accession>A0ABD2NZQ0</accession>
<sequence>MEDGIKILENEIITGGIFQQKATEIMEKMEEFNKIRNISRSTSRTAPSEDGDFHQQEEFDKDTKILQWNIRSIRINKEELFMKIDEYKPHNIALQETFLKEQDQINIAKFDIIRKDRNDRYGGRDISN</sequence>
<gene>
    <name evidence="2" type="ORF">HHI36_024429</name>
</gene>
<evidence type="ECO:0000256" key="1">
    <source>
        <dbReference type="SAM" id="MobiDB-lite"/>
    </source>
</evidence>